<dbReference type="EMBL" id="JANBVN010000141">
    <property type="protein sequence ID" value="KAJ9138727.1"/>
    <property type="molecule type" value="Genomic_DNA"/>
</dbReference>
<evidence type="ECO:0000259" key="2">
    <source>
        <dbReference type="PROSITE" id="PS50181"/>
    </source>
</evidence>
<dbReference type="InterPro" id="IPR001810">
    <property type="entry name" value="F-box_dom"/>
</dbReference>
<sequence length="335" mass="37272">MPAPSSLLGGQNAQAPNYLAPRAIPTYQSLPPLMDLGTQNYASIPYGHNFHSATGSPFLPAPAKPTTKFGSLPREAWVKVFQYLDYADRLRLQRVNRFWAESLKALDKRVKEHPSDAEYADMHGLVLQAENYRKHWAPSAAAESKTPAGRPRGNARNSKKEPQASDDMDESSNGKKDFGLVGNIGCYHCFTVRAPGFFAMKIDDEDENPNDDDEGGGSSTSRGVRRNPAPRRYCLDCGIKKGFHPPGKYLETKAGNNHIIWICCEGYYEYGLRNCPKCGRGCPLTPVNKSSRNSRKRSSPMPPPPSPSPRRQRTLEMDKSQSAGYDQPYPHSQWP</sequence>
<protein>
    <recommendedName>
        <fullName evidence="2">F-box domain-containing protein</fullName>
    </recommendedName>
</protein>
<reference evidence="3" key="1">
    <citation type="submission" date="2022-07" db="EMBL/GenBank/DDBJ databases">
        <title>Fungi with potential for degradation of polypropylene.</title>
        <authorList>
            <person name="Gostincar C."/>
        </authorList>
    </citation>
    <scope>NUCLEOTIDE SEQUENCE</scope>
    <source>
        <strain evidence="3">EXF-13287</strain>
    </source>
</reference>
<proteinExistence type="predicted"/>
<organism evidence="3 4">
    <name type="scientific">Coniochaeta hoffmannii</name>
    <dbReference type="NCBI Taxonomy" id="91930"/>
    <lineage>
        <taxon>Eukaryota</taxon>
        <taxon>Fungi</taxon>
        <taxon>Dikarya</taxon>
        <taxon>Ascomycota</taxon>
        <taxon>Pezizomycotina</taxon>
        <taxon>Sordariomycetes</taxon>
        <taxon>Sordariomycetidae</taxon>
        <taxon>Coniochaetales</taxon>
        <taxon>Coniochaetaceae</taxon>
        <taxon>Coniochaeta</taxon>
    </lineage>
</organism>
<accession>A0AA38RTP0</accession>
<dbReference type="Pfam" id="PF12937">
    <property type="entry name" value="F-box-like"/>
    <property type="match status" value="1"/>
</dbReference>
<dbReference type="CDD" id="cd09917">
    <property type="entry name" value="F-box_SF"/>
    <property type="match status" value="1"/>
</dbReference>
<feature type="domain" description="F-box" evidence="2">
    <location>
        <begin position="66"/>
        <end position="113"/>
    </location>
</feature>
<keyword evidence="4" id="KW-1185">Reference proteome</keyword>
<gene>
    <name evidence="3" type="ORF">NKR19_g7757</name>
</gene>
<feature type="compositionally biased region" description="Acidic residues" evidence="1">
    <location>
        <begin position="203"/>
        <end position="215"/>
    </location>
</feature>
<feature type="region of interest" description="Disordered" evidence="1">
    <location>
        <begin position="137"/>
        <end position="173"/>
    </location>
</feature>
<dbReference type="AlphaFoldDB" id="A0AA38RTP0"/>
<evidence type="ECO:0000313" key="4">
    <source>
        <dbReference type="Proteomes" id="UP001174691"/>
    </source>
</evidence>
<feature type="region of interest" description="Disordered" evidence="1">
    <location>
        <begin position="203"/>
        <end position="227"/>
    </location>
</feature>
<dbReference type="Gene3D" id="1.20.1280.50">
    <property type="match status" value="1"/>
</dbReference>
<evidence type="ECO:0000313" key="3">
    <source>
        <dbReference type="EMBL" id="KAJ9138727.1"/>
    </source>
</evidence>
<dbReference type="PROSITE" id="PS50181">
    <property type="entry name" value="FBOX"/>
    <property type="match status" value="1"/>
</dbReference>
<comment type="caution">
    <text evidence="3">The sequence shown here is derived from an EMBL/GenBank/DDBJ whole genome shotgun (WGS) entry which is preliminary data.</text>
</comment>
<name>A0AA38RTP0_9PEZI</name>
<dbReference type="Proteomes" id="UP001174691">
    <property type="component" value="Unassembled WGS sequence"/>
</dbReference>
<evidence type="ECO:0000256" key="1">
    <source>
        <dbReference type="SAM" id="MobiDB-lite"/>
    </source>
</evidence>
<dbReference type="SMART" id="SM00256">
    <property type="entry name" value="FBOX"/>
    <property type="match status" value="1"/>
</dbReference>
<dbReference type="SUPFAM" id="SSF81383">
    <property type="entry name" value="F-box domain"/>
    <property type="match status" value="1"/>
</dbReference>
<feature type="region of interest" description="Disordered" evidence="1">
    <location>
        <begin position="286"/>
        <end position="335"/>
    </location>
</feature>
<dbReference type="InterPro" id="IPR036047">
    <property type="entry name" value="F-box-like_dom_sf"/>
</dbReference>